<dbReference type="SUPFAM" id="SSF51735">
    <property type="entry name" value="NAD(P)-binding Rossmann-fold domains"/>
    <property type="match status" value="1"/>
</dbReference>
<dbReference type="Pfam" id="PF01370">
    <property type="entry name" value="Epimerase"/>
    <property type="match status" value="1"/>
</dbReference>
<gene>
    <name evidence="3" type="ORF">LIZ56_02170</name>
</gene>
<comment type="similarity">
    <text evidence="1">Belongs to the NAD(P)-dependent epimerase/dehydratase family.</text>
</comment>
<evidence type="ECO:0000259" key="2">
    <source>
        <dbReference type="Pfam" id="PF01370"/>
    </source>
</evidence>
<dbReference type="PANTHER" id="PTHR43000">
    <property type="entry name" value="DTDP-D-GLUCOSE 4,6-DEHYDRATASE-RELATED"/>
    <property type="match status" value="1"/>
</dbReference>
<reference evidence="3" key="1">
    <citation type="submission" date="2021-10" db="EMBL/GenBank/DDBJ databases">
        <title>Collection of gut derived symbiotic bacterial strains cultured from healthy donors.</title>
        <authorList>
            <person name="Lin H."/>
            <person name="Littmann E."/>
            <person name="Kohout C."/>
            <person name="Pamer E.G."/>
        </authorList>
    </citation>
    <scope>NUCLEOTIDE SEQUENCE</scope>
    <source>
        <strain evidence="3">DFI.9.42</strain>
    </source>
</reference>
<sequence>MENILITGGAGFIGAHLSRTLLADGHKVVVADDFTLGSRENVKDCLDNPNFTLIEMDVTKTDKLVDVMKQNKIERVYHLAANSDIQKSAKCPGIDYDKTFNTTYSVVEAMRQTGCKKLFFASTSAVYGDKAGVNMTENIGGLAPISYYGGAKLASEAFISSYSYMNDYEVLIFRFPNVIGPGLTHGVIFDFIRKLQRNPNELEILGDGSQCKPYLYVLDLVDAINKYSHKDRNGVEIFNIGVDTATTVKEIADMVCERMGLSNVTYKFTGGNVGWKGDVPAFQYDLSKIYATGWKPKHNSNESVRDTLLHVKLNEV</sequence>
<protein>
    <submittedName>
        <fullName evidence="3">SDR family NAD(P)-dependent oxidoreductase</fullName>
    </submittedName>
</protein>
<comment type="caution">
    <text evidence="3">The sequence shown here is derived from an EMBL/GenBank/DDBJ whole genome shotgun (WGS) entry which is preliminary data.</text>
</comment>
<dbReference type="AlphaFoldDB" id="A0AAW4UGB4"/>
<accession>A0AAW4UGB4</accession>
<feature type="domain" description="NAD-dependent epimerase/dehydratase" evidence="2">
    <location>
        <begin position="4"/>
        <end position="241"/>
    </location>
</feature>
<dbReference type="RefSeq" id="WP_306780463.1">
    <property type="nucleotide sequence ID" value="NZ_JAJCJK010000002.1"/>
</dbReference>
<dbReference type="Proteomes" id="UP001197684">
    <property type="component" value="Unassembled WGS sequence"/>
</dbReference>
<proteinExistence type="inferred from homology"/>
<dbReference type="Gene3D" id="3.40.50.720">
    <property type="entry name" value="NAD(P)-binding Rossmann-like Domain"/>
    <property type="match status" value="1"/>
</dbReference>
<dbReference type="InterPro" id="IPR036291">
    <property type="entry name" value="NAD(P)-bd_dom_sf"/>
</dbReference>
<dbReference type="InterPro" id="IPR001509">
    <property type="entry name" value="Epimerase_deHydtase"/>
</dbReference>
<evidence type="ECO:0000313" key="3">
    <source>
        <dbReference type="EMBL" id="MCB6937220.1"/>
    </source>
</evidence>
<name>A0AAW4UGB4_9FIRM</name>
<dbReference type="EMBL" id="JAJCJK010000002">
    <property type="protein sequence ID" value="MCB6937220.1"/>
    <property type="molecule type" value="Genomic_DNA"/>
</dbReference>
<dbReference type="Gene3D" id="3.90.25.10">
    <property type="entry name" value="UDP-galactose 4-epimerase, domain 1"/>
    <property type="match status" value="1"/>
</dbReference>
<organism evidence="3 4">
    <name type="scientific">Agathobacter rectalis</name>
    <dbReference type="NCBI Taxonomy" id="39491"/>
    <lineage>
        <taxon>Bacteria</taxon>
        <taxon>Bacillati</taxon>
        <taxon>Bacillota</taxon>
        <taxon>Clostridia</taxon>
        <taxon>Lachnospirales</taxon>
        <taxon>Lachnospiraceae</taxon>
        <taxon>Agathobacter</taxon>
    </lineage>
</organism>
<evidence type="ECO:0000256" key="1">
    <source>
        <dbReference type="ARBA" id="ARBA00007637"/>
    </source>
</evidence>
<evidence type="ECO:0000313" key="4">
    <source>
        <dbReference type="Proteomes" id="UP001197684"/>
    </source>
</evidence>